<comment type="caution">
    <text evidence="2">The sequence shown here is derived from an EMBL/GenBank/DDBJ whole genome shotgun (WGS) entry which is preliminary data.</text>
</comment>
<dbReference type="PRINTS" id="PR00412">
    <property type="entry name" value="EPOXHYDRLASE"/>
</dbReference>
<keyword evidence="2" id="KW-0378">Hydrolase</keyword>
<dbReference type="EMBL" id="JAUKPO010000002">
    <property type="protein sequence ID" value="MDO1445765.1"/>
    <property type="molecule type" value="Genomic_DNA"/>
</dbReference>
<evidence type="ECO:0000313" key="3">
    <source>
        <dbReference type="Proteomes" id="UP001168528"/>
    </source>
</evidence>
<feature type="domain" description="AB hydrolase-1" evidence="1">
    <location>
        <begin position="36"/>
        <end position="273"/>
    </location>
</feature>
<dbReference type="PRINTS" id="PR00111">
    <property type="entry name" value="ABHYDROLASE"/>
</dbReference>
<protein>
    <submittedName>
        <fullName evidence="2">Alpha/beta fold hydrolase</fullName>
    </submittedName>
</protein>
<evidence type="ECO:0000259" key="1">
    <source>
        <dbReference type="Pfam" id="PF00561"/>
    </source>
</evidence>
<accession>A0ABT8R535</accession>
<dbReference type="GO" id="GO:0016787">
    <property type="term" value="F:hydrolase activity"/>
    <property type="evidence" value="ECO:0007669"/>
    <property type="project" value="UniProtKB-KW"/>
</dbReference>
<dbReference type="Gene3D" id="3.40.50.1820">
    <property type="entry name" value="alpha/beta hydrolase"/>
    <property type="match status" value="1"/>
</dbReference>
<sequence>MAPPWLDTSAYPFRPHYFSVNGHKLHYIDEGQGECLLFVHGTPSWSFDFRNVIKALMPTYRCIAIDHLGFGLSDKPAHYDYSTLNHSQTLEKFIQEKQLNRITLVVHDFGGPIGLHAAMNHPEKIANLIILNSWLWSSQADPDYQKMSKFLKSPLLPFLYLYLNFSPRFILPQSFGEHTLANATLKQFTKPFAAKSQRYGALAFARSLLHDQHWFEELWHKRHILSNKPTLLIWGMKDPVIKPHNLDKFVAGFPQARVVKLETSGHFPQEEQPQKVAEAIGQFMQENLSRK</sequence>
<reference evidence="2" key="1">
    <citation type="submission" date="2023-07" db="EMBL/GenBank/DDBJ databases">
        <title>The genome sequence of Rhodocytophaga aerolata KACC 12507.</title>
        <authorList>
            <person name="Zhang X."/>
        </authorList>
    </citation>
    <scope>NUCLEOTIDE SEQUENCE</scope>
    <source>
        <strain evidence="2">KACC 12507</strain>
    </source>
</reference>
<organism evidence="2 3">
    <name type="scientific">Rhodocytophaga aerolata</name>
    <dbReference type="NCBI Taxonomy" id="455078"/>
    <lineage>
        <taxon>Bacteria</taxon>
        <taxon>Pseudomonadati</taxon>
        <taxon>Bacteroidota</taxon>
        <taxon>Cytophagia</taxon>
        <taxon>Cytophagales</taxon>
        <taxon>Rhodocytophagaceae</taxon>
        <taxon>Rhodocytophaga</taxon>
    </lineage>
</organism>
<dbReference type="InterPro" id="IPR000073">
    <property type="entry name" value="AB_hydrolase_1"/>
</dbReference>
<dbReference type="InterPro" id="IPR000639">
    <property type="entry name" value="Epox_hydrolase-like"/>
</dbReference>
<evidence type="ECO:0000313" key="2">
    <source>
        <dbReference type="EMBL" id="MDO1445765.1"/>
    </source>
</evidence>
<dbReference type="RefSeq" id="WP_302036564.1">
    <property type="nucleotide sequence ID" value="NZ_JAUKPO010000002.1"/>
</dbReference>
<dbReference type="InterPro" id="IPR029058">
    <property type="entry name" value="AB_hydrolase_fold"/>
</dbReference>
<name>A0ABT8R535_9BACT</name>
<dbReference type="Pfam" id="PF00561">
    <property type="entry name" value="Abhydrolase_1"/>
    <property type="match status" value="1"/>
</dbReference>
<keyword evidence="3" id="KW-1185">Reference proteome</keyword>
<dbReference type="PANTHER" id="PTHR43798:SF24">
    <property type="entry name" value="CIS-3-ALKYL-4-ALKYLOXETAN-2-ONE DECARBOXYLASE"/>
    <property type="match status" value="1"/>
</dbReference>
<dbReference type="InterPro" id="IPR050266">
    <property type="entry name" value="AB_hydrolase_sf"/>
</dbReference>
<dbReference type="PANTHER" id="PTHR43798">
    <property type="entry name" value="MONOACYLGLYCEROL LIPASE"/>
    <property type="match status" value="1"/>
</dbReference>
<dbReference type="SUPFAM" id="SSF53474">
    <property type="entry name" value="alpha/beta-Hydrolases"/>
    <property type="match status" value="1"/>
</dbReference>
<gene>
    <name evidence="2" type="ORF">Q0590_05860</name>
</gene>
<proteinExistence type="predicted"/>
<dbReference type="Proteomes" id="UP001168528">
    <property type="component" value="Unassembled WGS sequence"/>
</dbReference>